<feature type="compositionally biased region" description="Basic residues" evidence="1">
    <location>
        <begin position="32"/>
        <end position="42"/>
    </location>
</feature>
<organism evidence="2 3">
    <name type="scientific">Nocardioides marinquilinus</name>
    <dbReference type="NCBI Taxonomy" id="1210400"/>
    <lineage>
        <taxon>Bacteria</taxon>
        <taxon>Bacillati</taxon>
        <taxon>Actinomycetota</taxon>
        <taxon>Actinomycetes</taxon>
        <taxon>Propionibacteriales</taxon>
        <taxon>Nocardioidaceae</taxon>
        <taxon>Nocardioides</taxon>
    </lineage>
</organism>
<evidence type="ECO:0000256" key="1">
    <source>
        <dbReference type="SAM" id="MobiDB-lite"/>
    </source>
</evidence>
<name>A0ABP9PF59_9ACTN</name>
<sequence length="66" mass="7244">MPDAEAGDREAEQARVEPEDVGVGGARVGGGQRRRLRRRAWHGQRERRGEPEREEEGQPGTGPGTP</sequence>
<feature type="compositionally biased region" description="Basic and acidic residues" evidence="1">
    <location>
        <begin position="1"/>
        <end position="18"/>
    </location>
</feature>
<keyword evidence="3" id="KW-1185">Reference proteome</keyword>
<accession>A0ABP9PF59</accession>
<protein>
    <submittedName>
        <fullName evidence="2">Uncharacterized protein</fullName>
    </submittedName>
</protein>
<dbReference type="Proteomes" id="UP001500221">
    <property type="component" value="Unassembled WGS sequence"/>
</dbReference>
<evidence type="ECO:0000313" key="2">
    <source>
        <dbReference type="EMBL" id="GAA5143993.1"/>
    </source>
</evidence>
<feature type="compositionally biased region" description="Gly residues" evidence="1">
    <location>
        <begin position="22"/>
        <end position="31"/>
    </location>
</feature>
<gene>
    <name evidence="2" type="ORF">GCM10023340_10720</name>
</gene>
<proteinExistence type="predicted"/>
<dbReference type="EMBL" id="BAABKG010000001">
    <property type="protein sequence ID" value="GAA5143993.1"/>
    <property type="molecule type" value="Genomic_DNA"/>
</dbReference>
<evidence type="ECO:0000313" key="3">
    <source>
        <dbReference type="Proteomes" id="UP001500221"/>
    </source>
</evidence>
<feature type="region of interest" description="Disordered" evidence="1">
    <location>
        <begin position="1"/>
        <end position="66"/>
    </location>
</feature>
<comment type="caution">
    <text evidence="2">The sequence shown here is derived from an EMBL/GenBank/DDBJ whole genome shotgun (WGS) entry which is preliminary data.</text>
</comment>
<reference evidence="3" key="1">
    <citation type="journal article" date="2019" name="Int. J. Syst. Evol. Microbiol.">
        <title>The Global Catalogue of Microorganisms (GCM) 10K type strain sequencing project: providing services to taxonomists for standard genome sequencing and annotation.</title>
        <authorList>
            <consortium name="The Broad Institute Genomics Platform"/>
            <consortium name="The Broad Institute Genome Sequencing Center for Infectious Disease"/>
            <person name="Wu L."/>
            <person name="Ma J."/>
        </authorList>
    </citation>
    <scope>NUCLEOTIDE SEQUENCE [LARGE SCALE GENOMIC DNA]</scope>
    <source>
        <strain evidence="3">JCM 18459</strain>
    </source>
</reference>